<dbReference type="AlphaFoldDB" id="A0A163RQR2"/>
<name>A0A163RQR2_9CELL</name>
<reference evidence="2 4" key="2">
    <citation type="submission" date="2016-06" db="EMBL/GenBank/DDBJ databases">
        <title>Genome sequence of Oerskovia enterophila DSM 43852.</title>
        <authorList>
            <person name="Poehlein A."/>
            <person name="Jag V."/>
            <person name="Bengelsdorf F.R."/>
            <person name="Daniel R."/>
            <person name="Duerre P."/>
        </authorList>
    </citation>
    <scope>NUCLEOTIDE SEQUENCE [LARGE SCALE GENOMIC DNA]</scope>
    <source>
        <strain evidence="2 4">DSM 43852</strain>
    </source>
</reference>
<evidence type="ECO:0000313" key="3">
    <source>
        <dbReference type="Proteomes" id="UP000076447"/>
    </source>
</evidence>
<dbReference type="RefSeq" id="WP_068625745.1">
    <property type="nucleotide sequence ID" value="NZ_LRIE01000068.1"/>
</dbReference>
<accession>A0A163RQR2</accession>
<dbReference type="PATRIC" id="fig|43678.3.peg.1788"/>
<sequence length="129" mass="14378">MLPASWIPHRRPDDREHIGWIRPDGDAWVAVSLLGHDLTGPVDWLDAEEALDSTGLSWLADVWMLDGEGPDPVRVRLVEVTPERVVVQTDDFGAIDAPVVRHELPWPAPPRLRPRRASDPDGRIVFGSA</sequence>
<evidence type="ECO:0000313" key="1">
    <source>
        <dbReference type="EMBL" id="KZM35599.1"/>
    </source>
</evidence>
<protein>
    <submittedName>
        <fullName evidence="1">Uncharacterized protein</fullName>
    </submittedName>
</protein>
<dbReference type="Proteomes" id="UP000093412">
    <property type="component" value="Unassembled WGS sequence"/>
</dbReference>
<dbReference type="EMBL" id="LRIE01000068">
    <property type="protein sequence ID" value="KZM35599.1"/>
    <property type="molecule type" value="Genomic_DNA"/>
</dbReference>
<gene>
    <name evidence="2" type="ORF">OERS_21600</name>
    <name evidence="1" type="ORF">OJAG_17060</name>
</gene>
<dbReference type="STRING" id="43678.OJAG_17060"/>
<dbReference type="EMBL" id="MAQA01000023">
    <property type="protein sequence ID" value="OCI31086.1"/>
    <property type="molecule type" value="Genomic_DNA"/>
</dbReference>
<organism evidence="1 3">
    <name type="scientific">Oerskovia enterophila</name>
    <dbReference type="NCBI Taxonomy" id="43678"/>
    <lineage>
        <taxon>Bacteria</taxon>
        <taxon>Bacillati</taxon>
        <taxon>Actinomycetota</taxon>
        <taxon>Actinomycetes</taxon>
        <taxon>Micrococcales</taxon>
        <taxon>Cellulomonadaceae</taxon>
        <taxon>Oerskovia</taxon>
    </lineage>
</organism>
<evidence type="ECO:0000313" key="4">
    <source>
        <dbReference type="Proteomes" id="UP000093412"/>
    </source>
</evidence>
<keyword evidence="4" id="KW-1185">Reference proteome</keyword>
<reference evidence="1 3" key="1">
    <citation type="submission" date="2016-01" db="EMBL/GenBank/DDBJ databases">
        <title>Genome sequence of Oerskovia enterophila VJag, an agar and cellulose degrading bacterium.</title>
        <authorList>
            <person name="Poehlein A."/>
            <person name="Jag V."/>
            <person name="Bengelsdorf F."/>
            <person name="Duerre P."/>
            <person name="Daniel R."/>
        </authorList>
    </citation>
    <scope>NUCLEOTIDE SEQUENCE [LARGE SCALE GENOMIC DNA]</scope>
    <source>
        <strain evidence="1 3">VJag</strain>
    </source>
</reference>
<dbReference type="Proteomes" id="UP000076447">
    <property type="component" value="Unassembled WGS sequence"/>
</dbReference>
<evidence type="ECO:0000313" key="2">
    <source>
        <dbReference type="EMBL" id="OCI31086.1"/>
    </source>
</evidence>
<proteinExistence type="predicted"/>
<dbReference type="OrthoDB" id="68692at2"/>
<comment type="caution">
    <text evidence="1">The sequence shown here is derived from an EMBL/GenBank/DDBJ whole genome shotgun (WGS) entry which is preliminary data.</text>
</comment>